<gene>
    <name evidence="2" type="ORF">mPipKuh1_010024</name>
</gene>
<keyword evidence="3" id="KW-1185">Reference proteome</keyword>
<feature type="region of interest" description="Disordered" evidence="1">
    <location>
        <begin position="1"/>
        <end position="71"/>
    </location>
</feature>
<accession>A0A7J7S6G6</accession>
<comment type="caution">
    <text evidence="2">The sequence shown here is derived from an EMBL/GenBank/DDBJ whole genome shotgun (WGS) entry which is preliminary data.</text>
</comment>
<feature type="compositionally biased region" description="Low complexity" evidence="1">
    <location>
        <begin position="39"/>
        <end position="48"/>
    </location>
</feature>
<dbReference type="Proteomes" id="UP000558488">
    <property type="component" value="Unassembled WGS sequence"/>
</dbReference>
<evidence type="ECO:0000313" key="3">
    <source>
        <dbReference type="Proteomes" id="UP000558488"/>
    </source>
</evidence>
<evidence type="ECO:0000256" key="1">
    <source>
        <dbReference type="SAM" id="MobiDB-lite"/>
    </source>
</evidence>
<name>A0A7J7S6G6_PIPKU</name>
<evidence type="ECO:0000313" key="2">
    <source>
        <dbReference type="EMBL" id="KAF6283933.1"/>
    </source>
</evidence>
<dbReference type="AlphaFoldDB" id="A0A7J7S6G6"/>
<organism evidence="2 3">
    <name type="scientific">Pipistrellus kuhlii</name>
    <name type="common">Kuhl's pipistrelle</name>
    <dbReference type="NCBI Taxonomy" id="59472"/>
    <lineage>
        <taxon>Eukaryota</taxon>
        <taxon>Metazoa</taxon>
        <taxon>Chordata</taxon>
        <taxon>Craniata</taxon>
        <taxon>Vertebrata</taxon>
        <taxon>Euteleostomi</taxon>
        <taxon>Mammalia</taxon>
        <taxon>Eutheria</taxon>
        <taxon>Laurasiatheria</taxon>
        <taxon>Chiroptera</taxon>
        <taxon>Yangochiroptera</taxon>
        <taxon>Vespertilionidae</taxon>
        <taxon>Pipistrellus</taxon>
    </lineage>
</organism>
<protein>
    <submittedName>
        <fullName evidence="2">Uncharacterized protein</fullName>
    </submittedName>
</protein>
<sequence>MASLYQRFTGKINTSRSFPAPPEASRLLGGPGPEDEGAGPRSRAAAAGPRERGGAGGRPRFQRPARSDGEDEDVSFLFDYEPHLLVARHKTVVEVILAVGKTIAFTFAEPAQNVYYLAQLLSNTVSAFRSYQLFHWHAKGRYVLSSRPVHY</sequence>
<dbReference type="EMBL" id="JACAGB010000047">
    <property type="protein sequence ID" value="KAF6283933.1"/>
    <property type="molecule type" value="Genomic_DNA"/>
</dbReference>
<reference evidence="2 3" key="1">
    <citation type="journal article" date="2020" name="Nature">
        <title>Six reference-quality genomes reveal evolution of bat adaptations.</title>
        <authorList>
            <person name="Jebb D."/>
            <person name="Huang Z."/>
            <person name="Pippel M."/>
            <person name="Hughes G.M."/>
            <person name="Lavrichenko K."/>
            <person name="Devanna P."/>
            <person name="Winkler S."/>
            <person name="Jermiin L.S."/>
            <person name="Skirmuntt E.C."/>
            <person name="Katzourakis A."/>
            <person name="Burkitt-Gray L."/>
            <person name="Ray D.A."/>
            <person name="Sullivan K.A.M."/>
            <person name="Roscito J.G."/>
            <person name="Kirilenko B.M."/>
            <person name="Davalos L.M."/>
            <person name="Corthals A.P."/>
            <person name="Power M.L."/>
            <person name="Jones G."/>
            <person name="Ransome R.D."/>
            <person name="Dechmann D.K.N."/>
            <person name="Locatelli A.G."/>
            <person name="Puechmaille S.J."/>
            <person name="Fedrigo O."/>
            <person name="Jarvis E.D."/>
            <person name="Hiller M."/>
            <person name="Vernes S.C."/>
            <person name="Myers E.W."/>
            <person name="Teeling E.C."/>
        </authorList>
    </citation>
    <scope>NUCLEOTIDE SEQUENCE [LARGE SCALE GENOMIC DNA]</scope>
    <source>
        <strain evidence="2">MPipKuh1</strain>
        <tissue evidence="2">Flight muscle</tissue>
    </source>
</reference>
<proteinExistence type="predicted"/>